<dbReference type="AlphaFoldDB" id="A0A8S1JCV7"/>
<keyword evidence="2" id="KW-1185">Reference proteome</keyword>
<dbReference type="EMBL" id="CAJHUC010003119">
    <property type="protein sequence ID" value="CAD7705401.1"/>
    <property type="molecule type" value="Genomic_DNA"/>
</dbReference>
<accession>A0A8S1JCV7</accession>
<proteinExistence type="predicted"/>
<gene>
    <name evidence="1" type="ORF">OSTQU699_LOCUS10755</name>
</gene>
<protein>
    <submittedName>
        <fullName evidence="1">Uncharacterized protein</fullName>
    </submittedName>
</protein>
<evidence type="ECO:0000313" key="1">
    <source>
        <dbReference type="EMBL" id="CAD7705401.1"/>
    </source>
</evidence>
<sequence length="185" mass="19984">MHDARRPSPPAICRCLDPLFFFAWRSFPDAVVISEQRLTGFTSWAALQLCGPGGSEPLLVARRHVSLRLVLLLVRTFLFPVKDEKSRTGLLDGVGARQPPVGPAARAAARPLKMGNNIVGGWSMRRKFSFFWGGEDRGGPAQGLRGSCPRVRKVASLARGPTVGGEGGSIGWHLCVSLDIVILSL</sequence>
<reference evidence="1" key="1">
    <citation type="submission" date="2020-12" db="EMBL/GenBank/DDBJ databases">
        <authorList>
            <person name="Iha C."/>
        </authorList>
    </citation>
    <scope>NUCLEOTIDE SEQUENCE</scope>
</reference>
<comment type="caution">
    <text evidence="1">The sequence shown here is derived from an EMBL/GenBank/DDBJ whole genome shotgun (WGS) entry which is preliminary data.</text>
</comment>
<evidence type="ECO:0000313" key="2">
    <source>
        <dbReference type="Proteomes" id="UP000708148"/>
    </source>
</evidence>
<name>A0A8S1JCV7_9CHLO</name>
<organism evidence="1 2">
    <name type="scientific">Ostreobium quekettii</name>
    <dbReference type="NCBI Taxonomy" id="121088"/>
    <lineage>
        <taxon>Eukaryota</taxon>
        <taxon>Viridiplantae</taxon>
        <taxon>Chlorophyta</taxon>
        <taxon>core chlorophytes</taxon>
        <taxon>Ulvophyceae</taxon>
        <taxon>TCBD clade</taxon>
        <taxon>Bryopsidales</taxon>
        <taxon>Ostreobineae</taxon>
        <taxon>Ostreobiaceae</taxon>
        <taxon>Ostreobium</taxon>
    </lineage>
</organism>
<dbReference type="Proteomes" id="UP000708148">
    <property type="component" value="Unassembled WGS sequence"/>
</dbReference>